<feature type="domain" description="SRP54-type proteins GTP-binding" evidence="11">
    <location>
        <begin position="538"/>
        <end position="551"/>
    </location>
</feature>
<protein>
    <recommendedName>
        <fullName evidence="8">Signal recognition particle receptor subunit alpha homolog</fullName>
    </recommendedName>
    <alternativeName>
        <fullName evidence="9">Docking protein alpha</fullName>
    </alternativeName>
</protein>
<dbReference type="PROSITE" id="PS00300">
    <property type="entry name" value="SRP54"/>
    <property type="match status" value="1"/>
</dbReference>
<proteinExistence type="inferred from homology"/>
<keyword evidence="7 12" id="KW-0675">Receptor</keyword>
<dbReference type="InterPro" id="IPR003593">
    <property type="entry name" value="AAA+_ATPase"/>
</dbReference>
<dbReference type="SMART" id="SM00382">
    <property type="entry name" value="AAA"/>
    <property type="match status" value="1"/>
</dbReference>
<evidence type="ECO:0000256" key="5">
    <source>
        <dbReference type="ARBA" id="ARBA00023134"/>
    </source>
</evidence>
<accession>A0A146K485</accession>
<dbReference type="FunFam" id="3.40.50.300:FF:000566">
    <property type="entry name" value="Signal recognition particle receptor subunit alpha"/>
    <property type="match status" value="1"/>
</dbReference>
<dbReference type="GO" id="GO:0005047">
    <property type="term" value="F:signal recognition particle binding"/>
    <property type="evidence" value="ECO:0007669"/>
    <property type="project" value="TreeGrafter"/>
</dbReference>
<dbReference type="Pfam" id="PF00448">
    <property type="entry name" value="SRP54"/>
    <property type="match status" value="1"/>
</dbReference>
<dbReference type="InterPro" id="IPR042101">
    <property type="entry name" value="SRP54_N_sf"/>
</dbReference>
<evidence type="ECO:0000256" key="2">
    <source>
        <dbReference type="ARBA" id="ARBA00008531"/>
    </source>
</evidence>
<dbReference type="AlphaFoldDB" id="A0A146K485"/>
<dbReference type="GO" id="GO:0003924">
    <property type="term" value="F:GTPase activity"/>
    <property type="evidence" value="ECO:0007669"/>
    <property type="project" value="TreeGrafter"/>
</dbReference>
<dbReference type="InterPro" id="IPR036225">
    <property type="entry name" value="SRP/SRP_N"/>
</dbReference>
<keyword evidence="6" id="KW-0472">Membrane</keyword>
<name>A0A146K485_9EUKA</name>
<reference evidence="12" key="1">
    <citation type="submission" date="2015-07" db="EMBL/GenBank/DDBJ databases">
        <title>Adaptation to a free-living lifestyle via gene acquisitions in the diplomonad Trepomonas sp. PC1.</title>
        <authorList>
            <person name="Xu F."/>
            <person name="Jerlstrom-Hultqvist J."/>
            <person name="Kolisko M."/>
            <person name="Simpson A.G.B."/>
            <person name="Roger A.J."/>
            <person name="Svard S.G."/>
            <person name="Andersson J.O."/>
        </authorList>
    </citation>
    <scope>NUCLEOTIDE SEQUENCE</scope>
    <source>
        <strain evidence="12">PC1</strain>
    </source>
</reference>
<sequence length="564" mass="63504">MFEQFLFAHYSGINLWSNKGKLDKQAVDQIVTQALIEKRKLDQPIEIHQLNYYFHIIHELSIICIASVSKHVTITSIKEIIAGICISFIKEYESLIRSAEIDFDPVNFEGFTQIFDSNLQSLVTTGQLKSPVNKDYVEMIQGENVIATVKQGTVEIIEKPQNQIVIPVLQEAESVQERMKRVQEQMKMQKQNQLKQISEQLKADKEKNKTVTSIMKEKDVKKVDDDIQQSVSHQQTEKQEEIDFKDVSHLSQLKQIFNKPKTEQNFWSAFQKKTLDQDTIEKILLKLRQTMIDSNVSSEIVDNIVSTIKEEIIQVSTLQRAQTVVQKTIQSQISKIIQVDTNNLLISALNHQQQKSQGKTTRPFVVTIVGINGMGKTTTIAKLLYKFKQNGLKCFVCGCDSFRSGAIEQLQTHADKLGCKMFQQGYGKNPSSIAQYGIIEATKLDFDCVFIDTAGRMHNNTALMQELGKLVKDNKPDKVVYVGEALTGSTGIVQLKEFDQQLKSQAGRGIDGIVLSKFDTVGDKVGTALNFCYASGLPIYFVGIGQSYPDLGVVTAEELVEMIV</sequence>
<feature type="coiled-coil region" evidence="10">
    <location>
        <begin position="172"/>
        <end position="207"/>
    </location>
</feature>
<dbReference type="GO" id="GO:0005525">
    <property type="term" value="F:GTP binding"/>
    <property type="evidence" value="ECO:0007669"/>
    <property type="project" value="UniProtKB-KW"/>
</dbReference>
<evidence type="ECO:0000256" key="7">
    <source>
        <dbReference type="ARBA" id="ARBA00023170"/>
    </source>
</evidence>
<dbReference type="PANTHER" id="PTHR43134">
    <property type="entry name" value="SIGNAL RECOGNITION PARTICLE RECEPTOR SUBUNIT ALPHA"/>
    <property type="match status" value="1"/>
</dbReference>
<evidence type="ECO:0000313" key="12">
    <source>
        <dbReference type="EMBL" id="JAP90704.1"/>
    </source>
</evidence>
<dbReference type="GO" id="GO:0005789">
    <property type="term" value="C:endoplasmic reticulum membrane"/>
    <property type="evidence" value="ECO:0007669"/>
    <property type="project" value="UniProtKB-SubCell"/>
</dbReference>
<keyword evidence="5" id="KW-0342">GTP-binding</keyword>
<keyword evidence="4" id="KW-0547">Nucleotide-binding</keyword>
<evidence type="ECO:0000256" key="6">
    <source>
        <dbReference type="ARBA" id="ARBA00023136"/>
    </source>
</evidence>
<evidence type="ECO:0000256" key="10">
    <source>
        <dbReference type="SAM" id="Coils"/>
    </source>
</evidence>
<dbReference type="InterPro" id="IPR013822">
    <property type="entry name" value="Signal_recog_particl_SRP54_hlx"/>
</dbReference>
<evidence type="ECO:0000256" key="1">
    <source>
        <dbReference type="ARBA" id="ARBA00004397"/>
    </source>
</evidence>
<dbReference type="Gene3D" id="3.30.450.60">
    <property type="match status" value="1"/>
</dbReference>
<dbReference type="SUPFAM" id="SSF47364">
    <property type="entry name" value="Domain of the SRP/SRP receptor G-proteins"/>
    <property type="match status" value="1"/>
</dbReference>
<evidence type="ECO:0000256" key="4">
    <source>
        <dbReference type="ARBA" id="ARBA00022741"/>
    </source>
</evidence>
<evidence type="ECO:0000256" key="3">
    <source>
        <dbReference type="ARBA" id="ARBA00011870"/>
    </source>
</evidence>
<dbReference type="SMART" id="SM00962">
    <property type="entry name" value="SRP54"/>
    <property type="match status" value="1"/>
</dbReference>
<dbReference type="InterPro" id="IPR000897">
    <property type="entry name" value="SRP54_GTPase_dom"/>
</dbReference>
<dbReference type="PANTHER" id="PTHR43134:SF1">
    <property type="entry name" value="SIGNAL RECOGNITION PARTICLE RECEPTOR SUBUNIT ALPHA"/>
    <property type="match status" value="1"/>
</dbReference>
<dbReference type="Pfam" id="PF02881">
    <property type="entry name" value="SRP54_N"/>
    <property type="match status" value="1"/>
</dbReference>
<dbReference type="InterPro" id="IPR027417">
    <property type="entry name" value="P-loop_NTPase"/>
</dbReference>
<dbReference type="InterPro" id="IPR011012">
    <property type="entry name" value="Longin-like_dom_sf"/>
</dbReference>
<dbReference type="GO" id="GO:0006614">
    <property type="term" value="P:SRP-dependent cotranslational protein targeting to membrane"/>
    <property type="evidence" value="ECO:0007669"/>
    <property type="project" value="InterPro"/>
</dbReference>
<evidence type="ECO:0000256" key="8">
    <source>
        <dbReference type="ARBA" id="ARBA00071429"/>
    </source>
</evidence>
<dbReference type="Gene3D" id="3.40.50.300">
    <property type="entry name" value="P-loop containing nucleotide triphosphate hydrolases"/>
    <property type="match status" value="1"/>
</dbReference>
<gene>
    <name evidence="12" type="ORF">TPC1_17911</name>
</gene>
<dbReference type="Gene3D" id="1.20.120.140">
    <property type="entry name" value="Signal recognition particle SRP54, nucleotide-binding domain"/>
    <property type="match status" value="1"/>
</dbReference>
<dbReference type="EMBL" id="GDID01005902">
    <property type="protein sequence ID" value="JAP90704.1"/>
    <property type="molecule type" value="Transcribed_RNA"/>
</dbReference>
<dbReference type="SUPFAM" id="SSF52540">
    <property type="entry name" value="P-loop containing nucleoside triphosphate hydrolases"/>
    <property type="match status" value="1"/>
</dbReference>
<evidence type="ECO:0000256" key="9">
    <source>
        <dbReference type="ARBA" id="ARBA00081194"/>
    </source>
</evidence>
<dbReference type="SUPFAM" id="SSF64356">
    <property type="entry name" value="SNARE-like"/>
    <property type="match status" value="1"/>
</dbReference>
<evidence type="ECO:0000259" key="11">
    <source>
        <dbReference type="PROSITE" id="PS00300"/>
    </source>
</evidence>
<comment type="subunit">
    <text evidence="3">Heterodimer of an alpha and a beta chain.</text>
</comment>
<organism evidence="12">
    <name type="scientific">Trepomonas sp. PC1</name>
    <dbReference type="NCBI Taxonomy" id="1076344"/>
    <lineage>
        <taxon>Eukaryota</taxon>
        <taxon>Metamonada</taxon>
        <taxon>Diplomonadida</taxon>
        <taxon>Hexamitidae</taxon>
        <taxon>Hexamitinae</taxon>
        <taxon>Trepomonas</taxon>
    </lineage>
</organism>
<comment type="similarity">
    <text evidence="2">Belongs to the GTP-binding SRP family.</text>
</comment>
<comment type="subcellular location">
    <subcellularLocation>
        <location evidence="1">Endoplasmic reticulum membrane</location>
        <topology evidence="1">Peripheral membrane protein</topology>
        <orientation evidence="1">Cytoplasmic side</orientation>
    </subcellularLocation>
</comment>
<keyword evidence="10" id="KW-0175">Coiled coil</keyword>